<dbReference type="EMBL" id="NNRN01000055">
    <property type="protein sequence ID" value="OYR26443.1"/>
    <property type="molecule type" value="Genomic_DNA"/>
</dbReference>
<dbReference type="AlphaFoldDB" id="A0A256GH35"/>
<proteinExistence type="predicted"/>
<evidence type="ECO:0000313" key="2">
    <source>
        <dbReference type="Proteomes" id="UP000216363"/>
    </source>
</evidence>
<name>A0A256GH35_9HYPH</name>
<reference evidence="1 2" key="1">
    <citation type="submission" date="2017-07" db="EMBL/GenBank/DDBJ databases">
        <title>Draft genome of Ochrobactrum lupini type strain LUP21.</title>
        <authorList>
            <person name="Krzyzanowska D.M."/>
            <person name="Jafra S."/>
        </authorList>
    </citation>
    <scope>NUCLEOTIDE SEQUENCE [LARGE SCALE GENOMIC DNA]</scope>
    <source>
        <strain evidence="1 2">LUP21</strain>
    </source>
</reference>
<comment type="caution">
    <text evidence="1">The sequence shown here is derived from an EMBL/GenBank/DDBJ whole genome shotgun (WGS) entry which is preliminary data.</text>
</comment>
<dbReference type="Proteomes" id="UP000216363">
    <property type="component" value="Unassembled WGS sequence"/>
</dbReference>
<sequence>MSRRKSTRRLILLHPLNFMNELFRILRCINVVLFIGAKNMMAREYRF</sequence>
<evidence type="ECO:0000313" key="1">
    <source>
        <dbReference type="EMBL" id="OYR26443.1"/>
    </source>
</evidence>
<accession>A0A256GH35</accession>
<gene>
    <name evidence="1" type="ORF">CES86_3911</name>
</gene>
<organism evidence="1 2">
    <name type="scientific">Brucella lupini</name>
    <dbReference type="NCBI Taxonomy" id="255457"/>
    <lineage>
        <taxon>Bacteria</taxon>
        <taxon>Pseudomonadati</taxon>
        <taxon>Pseudomonadota</taxon>
        <taxon>Alphaproteobacteria</taxon>
        <taxon>Hyphomicrobiales</taxon>
        <taxon>Brucellaceae</taxon>
        <taxon>Brucella/Ochrobactrum group</taxon>
        <taxon>Brucella</taxon>
    </lineage>
</organism>
<protein>
    <submittedName>
        <fullName evidence="1">Uncharacterized protein</fullName>
    </submittedName>
</protein>